<dbReference type="InterPro" id="IPR025812">
    <property type="entry name" value="Trm10_C_MTase_dom"/>
</dbReference>
<evidence type="ECO:0000256" key="8">
    <source>
        <dbReference type="ARBA" id="ARBA00023128"/>
    </source>
</evidence>
<evidence type="ECO:0000256" key="6">
    <source>
        <dbReference type="ARBA" id="ARBA00022946"/>
    </source>
</evidence>
<keyword evidence="6" id="KW-0809">Transit peptide</keyword>
<accession>A0A834XSP7</accession>
<dbReference type="Gene3D" id="3.40.1280.30">
    <property type="match status" value="1"/>
</dbReference>
<dbReference type="GO" id="GO:0070131">
    <property type="term" value="P:positive regulation of mitochondrial translation"/>
    <property type="evidence" value="ECO:0007669"/>
    <property type="project" value="TreeGrafter"/>
</dbReference>
<name>A0A834XSP7_APHGI</name>
<dbReference type="InterPro" id="IPR038459">
    <property type="entry name" value="MT_TRM10-typ_sf"/>
</dbReference>
<organism evidence="11 12">
    <name type="scientific">Aphidius gifuensis</name>
    <name type="common">Parasitoid wasp</name>
    <dbReference type="NCBI Taxonomy" id="684658"/>
    <lineage>
        <taxon>Eukaryota</taxon>
        <taxon>Metazoa</taxon>
        <taxon>Ecdysozoa</taxon>
        <taxon>Arthropoda</taxon>
        <taxon>Hexapoda</taxon>
        <taxon>Insecta</taxon>
        <taxon>Pterygota</taxon>
        <taxon>Neoptera</taxon>
        <taxon>Endopterygota</taxon>
        <taxon>Hymenoptera</taxon>
        <taxon>Apocrita</taxon>
        <taxon>Ichneumonoidea</taxon>
        <taxon>Braconidae</taxon>
        <taxon>Aphidiinae</taxon>
        <taxon>Aphidius</taxon>
    </lineage>
</organism>
<comment type="subcellular location">
    <subcellularLocation>
        <location evidence="1">Mitochondrion</location>
    </subcellularLocation>
</comment>
<evidence type="ECO:0000256" key="7">
    <source>
        <dbReference type="ARBA" id="ARBA00023054"/>
    </source>
</evidence>
<dbReference type="OrthoDB" id="9976048at2759"/>
<dbReference type="GO" id="GO:0000049">
    <property type="term" value="F:tRNA binding"/>
    <property type="evidence" value="ECO:0007669"/>
    <property type="project" value="TreeGrafter"/>
</dbReference>
<feature type="domain" description="SAM-dependent MTase TRM10-type" evidence="10">
    <location>
        <begin position="194"/>
        <end position="388"/>
    </location>
</feature>
<dbReference type="GO" id="GO:0032259">
    <property type="term" value="P:methylation"/>
    <property type="evidence" value="ECO:0007669"/>
    <property type="project" value="UniProtKB-KW"/>
</dbReference>
<dbReference type="AlphaFoldDB" id="A0A834XSP7"/>
<evidence type="ECO:0000256" key="3">
    <source>
        <dbReference type="ARBA" id="ARBA00022679"/>
    </source>
</evidence>
<keyword evidence="3" id="KW-0808">Transferase</keyword>
<dbReference type="CDD" id="cd18102">
    <property type="entry name" value="Trm10_MRRP1"/>
    <property type="match status" value="1"/>
</dbReference>
<dbReference type="InterPro" id="IPR007356">
    <property type="entry name" value="tRNA_m1G_MeTrfase_euk"/>
</dbReference>
<evidence type="ECO:0000256" key="9">
    <source>
        <dbReference type="ARBA" id="ARBA00029803"/>
    </source>
</evidence>
<proteinExistence type="predicted"/>
<protein>
    <recommendedName>
        <fullName evidence="9">RNA (guanine-9-)-methyltransferase domain-containing protein 1</fullName>
    </recommendedName>
</protein>
<evidence type="ECO:0000256" key="1">
    <source>
        <dbReference type="ARBA" id="ARBA00004173"/>
    </source>
</evidence>
<reference evidence="11 12" key="1">
    <citation type="submission" date="2020-08" db="EMBL/GenBank/DDBJ databases">
        <title>Aphidius gifuensis genome sequencing and assembly.</title>
        <authorList>
            <person name="Du Z."/>
        </authorList>
    </citation>
    <scope>NUCLEOTIDE SEQUENCE [LARGE SCALE GENOMIC DNA]</scope>
    <source>
        <strain evidence="11">YNYX2018</strain>
        <tissue evidence="11">Adults</tissue>
    </source>
</reference>
<dbReference type="InterPro" id="IPR028564">
    <property type="entry name" value="MT_TRM10-typ"/>
</dbReference>
<dbReference type="PROSITE" id="PS51675">
    <property type="entry name" value="SAM_MT_TRM10"/>
    <property type="match status" value="1"/>
</dbReference>
<dbReference type="GO" id="GO:0005654">
    <property type="term" value="C:nucleoplasm"/>
    <property type="evidence" value="ECO:0007669"/>
    <property type="project" value="TreeGrafter"/>
</dbReference>
<dbReference type="EMBL" id="JACMRX010000004">
    <property type="protein sequence ID" value="KAF7991491.1"/>
    <property type="molecule type" value="Genomic_DNA"/>
</dbReference>
<keyword evidence="12" id="KW-1185">Reference proteome</keyword>
<evidence type="ECO:0000256" key="4">
    <source>
        <dbReference type="ARBA" id="ARBA00022691"/>
    </source>
</evidence>
<sequence length="430" mass="50116">MYSRKLSSLLISFGSKFQQKHVAGIKTITSSLLSSSPSSSIVETKVKIIPNISLITDRNFCTSTRPPNKDEIAEMQMKEFVKDPENKRLFDIIKLEVEVMRQNGENVPEKLRPRDWYELILSPSRGKRRRLLDFLFGIERKKEHEKEKKALKRDERDKYFAENDDPTIPEHLQYKLGANTPFLRLYDTTINNHYNWQLMKASMFGTKIIVDCGFEQDMTRSEVKNCAKQLQLSFAANRAHRDPFDLHYYNLNTSGMLHSDFYAFIPTMYDPTFPINLTQKSYLEDFKKEELIYLTPDATIEMKEFNHNATYIIGAIVDKISGKPLSLAKAKREGIKMVKLPMDTYLHFGSGSGKSLTINQMVDILLDLKMTNDWEFALRHVPKRKLFDSRQNAMERKARRYLAETSQEAQAYTAPRDFTLEARKKFQIKK</sequence>
<evidence type="ECO:0000313" key="12">
    <source>
        <dbReference type="Proteomes" id="UP000639338"/>
    </source>
</evidence>
<keyword evidence="2" id="KW-0489">Methyltransferase</keyword>
<evidence type="ECO:0000259" key="10">
    <source>
        <dbReference type="PROSITE" id="PS51675"/>
    </source>
</evidence>
<keyword evidence="7" id="KW-0175">Coiled coil</keyword>
<keyword evidence="5" id="KW-0819">tRNA processing</keyword>
<dbReference type="GO" id="GO:0008168">
    <property type="term" value="F:methyltransferase activity"/>
    <property type="evidence" value="ECO:0007669"/>
    <property type="project" value="UniProtKB-KW"/>
</dbReference>
<dbReference type="GO" id="GO:0097745">
    <property type="term" value="P:mitochondrial tRNA 5'-end processing"/>
    <property type="evidence" value="ECO:0007669"/>
    <property type="project" value="TreeGrafter"/>
</dbReference>
<evidence type="ECO:0000313" key="11">
    <source>
        <dbReference type="EMBL" id="KAF7991491.1"/>
    </source>
</evidence>
<evidence type="ECO:0000256" key="2">
    <source>
        <dbReference type="ARBA" id="ARBA00022603"/>
    </source>
</evidence>
<dbReference type="Proteomes" id="UP000639338">
    <property type="component" value="Unassembled WGS sequence"/>
</dbReference>
<keyword evidence="8" id="KW-0496">Mitochondrion</keyword>
<dbReference type="PANTHER" id="PTHR13563:SF5">
    <property type="entry name" value="TRNA METHYLTRANSFERASE 10 HOMOLOG C"/>
    <property type="match status" value="1"/>
</dbReference>
<dbReference type="GO" id="GO:0005739">
    <property type="term" value="C:mitochondrion"/>
    <property type="evidence" value="ECO:0007669"/>
    <property type="project" value="UniProtKB-SubCell"/>
</dbReference>
<comment type="caution">
    <text evidence="11">The sequence shown here is derived from an EMBL/GenBank/DDBJ whole genome shotgun (WGS) entry which is preliminary data.</text>
</comment>
<keyword evidence="4" id="KW-0949">S-adenosyl-L-methionine</keyword>
<dbReference type="PANTHER" id="PTHR13563">
    <property type="entry name" value="TRNA (GUANINE-9-) METHYLTRANSFERASE"/>
    <property type="match status" value="1"/>
</dbReference>
<gene>
    <name evidence="11" type="ORF">HCN44_008803</name>
</gene>
<evidence type="ECO:0000256" key="5">
    <source>
        <dbReference type="ARBA" id="ARBA00022694"/>
    </source>
</evidence>